<comment type="caution">
    <text evidence="1">The sequence shown here is derived from an EMBL/GenBank/DDBJ whole genome shotgun (WGS) entry which is preliminary data.</text>
</comment>
<dbReference type="Proteomes" id="UP001367508">
    <property type="component" value="Unassembled WGS sequence"/>
</dbReference>
<name>A0AAN9L4E1_CANGL</name>
<gene>
    <name evidence="1" type="ORF">VNO77_22908</name>
</gene>
<sequence length="117" mass="13142">MGTTIWSLHYDSCLLMQAEWLRSSQKLESFGLSVVPAVVDPWPLRMSMSITLIPTPAGVNYDGLPSYSPQFSVLNSMLDAESKTFNSKLHCLRYRDEVRTLTFTGLHGRFLSIAIEA</sequence>
<accession>A0AAN9L4E1</accession>
<dbReference type="AlphaFoldDB" id="A0AAN9L4E1"/>
<protein>
    <submittedName>
        <fullName evidence="1">Uncharacterized protein</fullName>
    </submittedName>
</protein>
<keyword evidence="2" id="KW-1185">Reference proteome</keyword>
<proteinExistence type="predicted"/>
<evidence type="ECO:0000313" key="2">
    <source>
        <dbReference type="Proteomes" id="UP001367508"/>
    </source>
</evidence>
<reference evidence="1 2" key="1">
    <citation type="submission" date="2024-01" db="EMBL/GenBank/DDBJ databases">
        <title>The genomes of 5 underutilized Papilionoideae crops provide insights into root nodulation and disease resistanc.</title>
        <authorList>
            <person name="Jiang F."/>
        </authorList>
    </citation>
    <scope>NUCLEOTIDE SEQUENCE [LARGE SCALE GENOMIC DNA]</scope>
    <source>
        <strain evidence="1">LVBAO_FW01</strain>
        <tissue evidence="1">Leaves</tissue>
    </source>
</reference>
<organism evidence="1 2">
    <name type="scientific">Canavalia gladiata</name>
    <name type="common">Sword bean</name>
    <name type="synonym">Dolichos gladiatus</name>
    <dbReference type="NCBI Taxonomy" id="3824"/>
    <lineage>
        <taxon>Eukaryota</taxon>
        <taxon>Viridiplantae</taxon>
        <taxon>Streptophyta</taxon>
        <taxon>Embryophyta</taxon>
        <taxon>Tracheophyta</taxon>
        <taxon>Spermatophyta</taxon>
        <taxon>Magnoliopsida</taxon>
        <taxon>eudicotyledons</taxon>
        <taxon>Gunneridae</taxon>
        <taxon>Pentapetalae</taxon>
        <taxon>rosids</taxon>
        <taxon>fabids</taxon>
        <taxon>Fabales</taxon>
        <taxon>Fabaceae</taxon>
        <taxon>Papilionoideae</taxon>
        <taxon>50 kb inversion clade</taxon>
        <taxon>NPAAA clade</taxon>
        <taxon>indigoferoid/millettioid clade</taxon>
        <taxon>Phaseoleae</taxon>
        <taxon>Canavalia</taxon>
    </lineage>
</organism>
<evidence type="ECO:0000313" key="1">
    <source>
        <dbReference type="EMBL" id="KAK7328786.1"/>
    </source>
</evidence>
<dbReference type="EMBL" id="JAYMYQ010000005">
    <property type="protein sequence ID" value="KAK7328786.1"/>
    <property type="molecule type" value="Genomic_DNA"/>
</dbReference>